<dbReference type="InterPro" id="IPR032808">
    <property type="entry name" value="DoxX"/>
</dbReference>
<dbReference type="PANTHER" id="PTHR36974:SF1">
    <property type="entry name" value="DOXX FAMILY MEMBRANE PROTEIN"/>
    <property type="match status" value="1"/>
</dbReference>
<evidence type="ECO:0000256" key="5">
    <source>
        <dbReference type="SAM" id="SignalP"/>
    </source>
</evidence>
<keyword evidence="5" id="KW-0732">Signal</keyword>
<gene>
    <name evidence="6" type="ORF">VO63_17585</name>
</gene>
<proteinExistence type="predicted"/>
<keyword evidence="4" id="KW-0472">Membrane</keyword>
<sequence>MSPERSALLLAGLMASAGLAHFAAPKQFDAIVPRSLPGSPRAWTTASGVAELALAAGLAIPATRKASAQATALFLAGVFPANVKMAYDWRHRSRAARAVACARLPLQVPLILWARHAGRQDVRRGAEGAGG</sequence>
<dbReference type="Proteomes" id="UP000265325">
    <property type="component" value="Unassembled WGS sequence"/>
</dbReference>
<dbReference type="Pfam" id="PF13564">
    <property type="entry name" value="DoxX_2"/>
    <property type="match status" value="1"/>
</dbReference>
<name>A0A2P2GNT5_STREW</name>
<comment type="caution">
    <text evidence="6">The sequence shown here is derived from an EMBL/GenBank/DDBJ whole genome shotgun (WGS) entry which is preliminary data.</text>
</comment>
<keyword evidence="3" id="KW-1133">Transmembrane helix</keyword>
<dbReference type="EMBL" id="LAQS01000025">
    <property type="protein sequence ID" value="KKZ72555.1"/>
    <property type="molecule type" value="Genomic_DNA"/>
</dbReference>
<dbReference type="PANTHER" id="PTHR36974">
    <property type="entry name" value="MEMBRANE PROTEIN-RELATED"/>
    <property type="match status" value="1"/>
</dbReference>
<comment type="subcellular location">
    <subcellularLocation>
        <location evidence="1">Membrane</location>
        <topology evidence="1">Multi-pass membrane protein</topology>
    </subcellularLocation>
</comment>
<feature type="signal peptide" evidence="5">
    <location>
        <begin position="1"/>
        <end position="22"/>
    </location>
</feature>
<evidence type="ECO:0000313" key="7">
    <source>
        <dbReference type="Proteomes" id="UP000265325"/>
    </source>
</evidence>
<keyword evidence="7" id="KW-1185">Reference proteome</keyword>
<accession>A0A2P2GNT5</accession>
<evidence type="ECO:0000256" key="2">
    <source>
        <dbReference type="ARBA" id="ARBA00022692"/>
    </source>
</evidence>
<dbReference type="GO" id="GO:0016020">
    <property type="term" value="C:membrane"/>
    <property type="evidence" value="ECO:0007669"/>
    <property type="project" value="UniProtKB-SubCell"/>
</dbReference>
<reference evidence="6 7" key="1">
    <citation type="submission" date="2015-05" db="EMBL/GenBank/DDBJ databases">
        <title>Draft Genome assembly of Streptomyces showdoensis.</title>
        <authorList>
            <person name="Thapa K.K."/>
            <person name="Metsa-Ketela M."/>
        </authorList>
    </citation>
    <scope>NUCLEOTIDE SEQUENCE [LARGE SCALE GENOMIC DNA]</scope>
    <source>
        <strain evidence="6 7">ATCC 15227</strain>
    </source>
</reference>
<dbReference type="AlphaFoldDB" id="A0A2P2GNT5"/>
<feature type="chain" id="PRO_5039120569" evidence="5">
    <location>
        <begin position="23"/>
        <end position="131"/>
    </location>
</feature>
<organism evidence="6 7">
    <name type="scientific">Streptomyces showdoensis</name>
    <dbReference type="NCBI Taxonomy" id="68268"/>
    <lineage>
        <taxon>Bacteria</taxon>
        <taxon>Bacillati</taxon>
        <taxon>Actinomycetota</taxon>
        <taxon>Actinomycetes</taxon>
        <taxon>Kitasatosporales</taxon>
        <taxon>Streptomycetaceae</taxon>
        <taxon>Streptomyces</taxon>
    </lineage>
</organism>
<evidence type="ECO:0000313" key="6">
    <source>
        <dbReference type="EMBL" id="KKZ72555.1"/>
    </source>
</evidence>
<evidence type="ECO:0000256" key="3">
    <source>
        <dbReference type="ARBA" id="ARBA00022989"/>
    </source>
</evidence>
<evidence type="ECO:0000256" key="1">
    <source>
        <dbReference type="ARBA" id="ARBA00004141"/>
    </source>
</evidence>
<evidence type="ECO:0000256" key="4">
    <source>
        <dbReference type="ARBA" id="ARBA00023136"/>
    </source>
</evidence>
<keyword evidence="2" id="KW-0812">Transmembrane</keyword>
<protein>
    <submittedName>
        <fullName evidence="6">Membrane protein</fullName>
    </submittedName>
</protein>
<dbReference type="RefSeq" id="WP_046908763.1">
    <property type="nucleotide sequence ID" value="NZ_BAAAXG010000025.1"/>
</dbReference>